<comment type="caution">
    <text evidence="8">The sequence shown here is derived from an EMBL/GenBank/DDBJ whole genome shotgun (WGS) entry which is preliminary data.</text>
</comment>
<dbReference type="InterPro" id="IPR049326">
    <property type="entry name" value="Rhodopsin_dom_fungi"/>
</dbReference>
<name>A0A9P5L0E7_PENCR</name>
<evidence type="ECO:0000256" key="6">
    <source>
        <dbReference type="SAM" id="Phobius"/>
    </source>
</evidence>
<keyword evidence="9" id="KW-1185">Reference proteome</keyword>
<evidence type="ECO:0000313" key="9">
    <source>
        <dbReference type="Proteomes" id="UP000701341"/>
    </source>
</evidence>
<keyword evidence="3 6" id="KW-1133">Transmembrane helix</keyword>
<comment type="similarity">
    <text evidence="5">Belongs to the SAT4 family.</text>
</comment>
<reference evidence="8" key="1">
    <citation type="submission" date="2020-02" db="EMBL/GenBank/DDBJ databases">
        <authorList>
            <person name="Lichtner F.J."/>
        </authorList>
    </citation>
    <scope>NUCLEOTIDE SEQUENCE</scope>
    <source>
        <strain evidence="8">G10</strain>
    </source>
</reference>
<dbReference type="PANTHER" id="PTHR33048:SF146">
    <property type="entry name" value="INTEGRAL MEMBRANE PROTEIN"/>
    <property type="match status" value="1"/>
</dbReference>
<organism evidence="8 9">
    <name type="scientific">Penicillium crustosum</name>
    <name type="common">Blue mold fungus</name>
    <dbReference type="NCBI Taxonomy" id="36656"/>
    <lineage>
        <taxon>Eukaryota</taxon>
        <taxon>Fungi</taxon>
        <taxon>Dikarya</taxon>
        <taxon>Ascomycota</taxon>
        <taxon>Pezizomycotina</taxon>
        <taxon>Eurotiomycetes</taxon>
        <taxon>Eurotiomycetidae</taxon>
        <taxon>Eurotiales</taxon>
        <taxon>Aspergillaceae</taxon>
        <taxon>Penicillium</taxon>
    </lineage>
</organism>
<dbReference type="Pfam" id="PF20684">
    <property type="entry name" value="Fung_rhodopsin"/>
    <property type="match status" value="1"/>
</dbReference>
<evidence type="ECO:0000259" key="7">
    <source>
        <dbReference type="Pfam" id="PF20684"/>
    </source>
</evidence>
<dbReference type="InterPro" id="IPR052337">
    <property type="entry name" value="SAT4-like"/>
</dbReference>
<proteinExistence type="inferred from homology"/>
<evidence type="ECO:0000256" key="3">
    <source>
        <dbReference type="ARBA" id="ARBA00022989"/>
    </source>
</evidence>
<gene>
    <name evidence="8" type="ORF">PCG10_000530</name>
</gene>
<evidence type="ECO:0000256" key="4">
    <source>
        <dbReference type="ARBA" id="ARBA00023136"/>
    </source>
</evidence>
<keyword evidence="2 6" id="KW-0812">Transmembrane</keyword>
<feature type="domain" description="Rhodopsin" evidence="7">
    <location>
        <begin position="25"/>
        <end position="225"/>
    </location>
</feature>
<evidence type="ECO:0000256" key="1">
    <source>
        <dbReference type="ARBA" id="ARBA00004141"/>
    </source>
</evidence>
<feature type="transmembrane region" description="Helical" evidence="6">
    <location>
        <begin position="41"/>
        <end position="67"/>
    </location>
</feature>
<dbReference type="PANTHER" id="PTHR33048">
    <property type="entry name" value="PTH11-LIKE INTEGRAL MEMBRANE PROTEIN (AFU_ORTHOLOGUE AFUA_5G11245)"/>
    <property type="match status" value="1"/>
</dbReference>
<dbReference type="EMBL" id="JAAOZQ010000102">
    <property type="protein sequence ID" value="KAF7518290.1"/>
    <property type="molecule type" value="Genomic_DNA"/>
</dbReference>
<comment type="subcellular location">
    <subcellularLocation>
        <location evidence="1">Membrane</location>
        <topology evidence="1">Multi-pass membrane protein</topology>
    </subcellularLocation>
</comment>
<feature type="transmembrane region" description="Helical" evidence="6">
    <location>
        <begin position="122"/>
        <end position="145"/>
    </location>
</feature>
<keyword evidence="4 6" id="KW-0472">Membrane</keyword>
<sequence>MNEHGVNITAVSWCLGGVALAVVGVRLYTRVVALRRAGWDDFFIALSLANALVCSSLVQVGVSYGLGRHLGDIPNAYQQLQAIKYTVIAPNFSVVSTTTGKVSVTIFLLRLMGQSASAPRRWFLYIMMAVSIAWNVLAIVVIIGFCRPPERIWNPKVDGSCFSLNFQLVAGTSQAAFNAFNDLALAVVPAYIFWHVQLASKMKVAIISVMGAGILYLTLLITRQRRWAN</sequence>
<dbReference type="Proteomes" id="UP000701341">
    <property type="component" value="Unassembled WGS sequence"/>
</dbReference>
<feature type="transmembrane region" description="Helical" evidence="6">
    <location>
        <begin position="204"/>
        <end position="222"/>
    </location>
</feature>
<dbReference type="GO" id="GO:0016020">
    <property type="term" value="C:membrane"/>
    <property type="evidence" value="ECO:0007669"/>
    <property type="project" value="UniProtKB-SubCell"/>
</dbReference>
<dbReference type="AlphaFoldDB" id="A0A9P5L0E7"/>
<protein>
    <recommendedName>
        <fullName evidence="7">Rhodopsin domain-containing protein</fullName>
    </recommendedName>
</protein>
<feature type="transmembrane region" description="Helical" evidence="6">
    <location>
        <begin position="6"/>
        <end position="29"/>
    </location>
</feature>
<evidence type="ECO:0000313" key="8">
    <source>
        <dbReference type="EMBL" id="KAF7518290.1"/>
    </source>
</evidence>
<evidence type="ECO:0000256" key="2">
    <source>
        <dbReference type="ARBA" id="ARBA00022692"/>
    </source>
</evidence>
<feature type="transmembrane region" description="Helical" evidence="6">
    <location>
        <begin position="87"/>
        <end position="110"/>
    </location>
</feature>
<evidence type="ECO:0000256" key="5">
    <source>
        <dbReference type="ARBA" id="ARBA00038359"/>
    </source>
</evidence>
<accession>A0A9P5L0E7</accession>